<evidence type="ECO:0000313" key="6">
    <source>
        <dbReference type="EMBL" id="MBB3054651.1"/>
    </source>
</evidence>
<organism evidence="6 7">
    <name type="scientific">Mucilaginibacter gotjawali</name>
    <dbReference type="NCBI Taxonomy" id="1550579"/>
    <lineage>
        <taxon>Bacteria</taxon>
        <taxon>Pseudomonadati</taxon>
        <taxon>Bacteroidota</taxon>
        <taxon>Sphingobacteriia</taxon>
        <taxon>Sphingobacteriales</taxon>
        <taxon>Sphingobacteriaceae</taxon>
        <taxon>Mucilaginibacter</taxon>
    </lineage>
</organism>
<dbReference type="SUPFAM" id="SSF53474">
    <property type="entry name" value="alpha/beta-Hydrolases"/>
    <property type="match status" value="1"/>
</dbReference>
<dbReference type="FunFam" id="1.10.1200.10:FF:000005">
    <property type="entry name" value="Nonribosomal peptide synthetase 1"/>
    <property type="match status" value="1"/>
</dbReference>
<comment type="similarity">
    <text evidence="2">Belongs to the ATP-dependent AMP-binding enzyme family.</text>
</comment>
<dbReference type="Gene3D" id="3.40.50.1820">
    <property type="entry name" value="alpha/beta hydrolase"/>
    <property type="match status" value="1"/>
</dbReference>
<dbReference type="Gene3D" id="1.10.1200.10">
    <property type="entry name" value="ACP-like"/>
    <property type="match status" value="1"/>
</dbReference>
<gene>
    <name evidence="6" type="ORF">FHS11_001061</name>
</gene>
<accession>A0A839S939</accession>
<dbReference type="FunFam" id="3.40.50.980:FF:000001">
    <property type="entry name" value="Non-ribosomal peptide synthetase"/>
    <property type="match status" value="1"/>
</dbReference>
<evidence type="ECO:0000256" key="2">
    <source>
        <dbReference type="ARBA" id="ARBA00006432"/>
    </source>
</evidence>
<sequence>MTISKTDKVEPKTSFWSEKFENVKDYQLLKEFNNTVVFYPREKTLTDLFEEQVLRTPQAIALRRNDQIMRYDELNKKANQLAHYLITHGVQSGDNVGLLVSRNFDMIVGMLAILKAGGAYVPIDPEYPLDRQQYILKNSEVSLVITDCKYPLSASLDESQLVKLREINTDQFKNEKPAIKADSKQLAYTIYTSGSTGMPKGVMIEHHSAVNLVLWVNREFNVGPDDCLLFVTSMCFDLSVYDIFGLLAAGGSLLIIEKQELMDVPKLKELMTKHRVTFWDSVPSTIDYFIGVQETVESPRFENALRLVFMSGDWIPVGLPDRIKKYFPAAKTISLGGATEGTVWSNFYPIDKTEAHWASIPYGRPMSNNFYYILDEQLNPVPVGEVGELYIGGVGVARGYAQDTEKTGKAFLKDPFTDQMGGRMYKTGDMGRMMPDLNMEFLGRIDDQVKIRGFRIELGEINAFLQKHEKVKTAVVLAKPVKDREKELVAYVVGDAGPAELRSFLNSQLPDYMVPGSFVKIDSIPLTSNGKVDKKALLLYAGPETDEVSFYIAPRTNIEKLVADIWAEALNLEKVGIYDNFFQIGGHSLIAVKVMTMIEQKTGKRLPLATLFEHQTVERTAQLISRDGVSITWDSLVPIKPHGHKTPLYLVHGAGLNVLLFNAVATGLSPDQPVYGLQAKGLNGIDEPLKTIEEIAAHYVNAITRQNPDGPYALGGFSMGGVIAFEMTRQIKALGKEVSMLALFDAYIEKCTYYDPLLLKIAKNTGFYIKSLLYIFKFSAGFKSTLAEKTTLFKRRMMGRYWSLRHGKGHNKQGFFGYAHKIDKYNTEALNRYRFYPLDIEVDAFKAETRTFYAEDSVYMGWKPYALKGVNIHLIPGEHNTIFKAPNDIEFAQVLQQCLDRIENKNDLSQKIAVAKAVTEVEPA</sequence>
<evidence type="ECO:0000256" key="4">
    <source>
        <dbReference type="ARBA" id="ARBA00022553"/>
    </source>
</evidence>
<dbReference type="PANTHER" id="PTHR45527:SF1">
    <property type="entry name" value="FATTY ACID SYNTHASE"/>
    <property type="match status" value="1"/>
</dbReference>
<dbReference type="InterPro" id="IPR000873">
    <property type="entry name" value="AMP-dep_synth/lig_dom"/>
</dbReference>
<dbReference type="InterPro" id="IPR009081">
    <property type="entry name" value="PP-bd_ACP"/>
</dbReference>
<dbReference type="InterPro" id="IPR025110">
    <property type="entry name" value="AMP-bd_C"/>
</dbReference>
<dbReference type="CDD" id="cd05930">
    <property type="entry name" value="A_NRPS"/>
    <property type="match status" value="1"/>
</dbReference>
<dbReference type="Gene3D" id="3.40.50.980">
    <property type="match status" value="2"/>
</dbReference>
<dbReference type="GO" id="GO:0031177">
    <property type="term" value="F:phosphopantetheine binding"/>
    <property type="evidence" value="ECO:0007669"/>
    <property type="project" value="TreeGrafter"/>
</dbReference>
<protein>
    <submittedName>
        <fullName evidence="6">Amino acid adenylation domain-containing protein</fullName>
    </submittedName>
</protein>
<dbReference type="Pfam" id="PF00501">
    <property type="entry name" value="AMP-binding"/>
    <property type="match status" value="1"/>
</dbReference>
<keyword evidence="3" id="KW-0596">Phosphopantetheine</keyword>
<dbReference type="GO" id="GO:0005737">
    <property type="term" value="C:cytoplasm"/>
    <property type="evidence" value="ECO:0007669"/>
    <property type="project" value="TreeGrafter"/>
</dbReference>
<dbReference type="FunFam" id="3.30.300.30:FF:000010">
    <property type="entry name" value="Enterobactin synthetase component F"/>
    <property type="match status" value="1"/>
</dbReference>
<dbReference type="PANTHER" id="PTHR45527">
    <property type="entry name" value="NONRIBOSOMAL PEPTIDE SYNTHETASE"/>
    <property type="match status" value="1"/>
</dbReference>
<evidence type="ECO:0000313" key="7">
    <source>
        <dbReference type="Proteomes" id="UP000539265"/>
    </source>
</evidence>
<dbReference type="AlphaFoldDB" id="A0A839S939"/>
<dbReference type="PROSITE" id="PS50075">
    <property type="entry name" value="CARRIER"/>
    <property type="match status" value="1"/>
</dbReference>
<dbReference type="InterPro" id="IPR045851">
    <property type="entry name" value="AMP-bd_C_sf"/>
</dbReference>
<dbReference type="Pfam" id="PF00975">
    <property type="entry name" value="Thioesterase"/>
    <property type="match status" value="1"/>
</dbReference>
<dbReference type="GO" id="GO:0044550">
    <property type="term" value="P:secondary metabolite biosynthetic process"/>
    <property type="evidence" value="ECO:0007669"/>
    <property type="project" value="UniProtKB-ARBA"/>
</dbReference>
<comment type="cofactor">
    <cofactor evidence="1">
        <name>pantetheine 4'-phosphate</name>
        <dbReference type="ChEBI" id="CHEBI:47942"/>
    </cofactor>
</comment>
<dbReference type="Proteomes" id="UP000539265">
    <property type="component" value="Unassembled WGS sequence"/>
</dbReference>
<reference evidence="6" key="1">
    <citation type="submission" date="2020-08" db="EMBL/GenBank/DDBJ databases">
        <title>Genomic Encyclopedia of Type Strains, Phase III (KMG-III): the genomes of soil and plant-associated and newly described type strains.</title>
        <authorList>
            <person name="Whitman W."/>
        </authorList>
    </citation>
    <scope>NUCLEOTIDE SEQUENCE [LARGE SCALE GENOMIC DNA]</scope>
    <source>
        <strain evidence="6">CECT 8628</strain>
    </source>
</reference>
<feature type="domain" description="Carrier" evidence="5">
    <location>
        <begin position="553"/>
        <end position="628"/>
    </location>
</feature>
<dbReference type="Gene3D" id="2.30.38.10">
    <property type="entry name" value="Luciferase, Domain 3"/>
    <property type="match status" value="1"/>
</dbReference>
<name>A0A839S939_9SPHI</name>
<dbReference type="InterPro" id="IPR029058">
    <property type="entry name" value="AB_hydrolase_fold"/>
</dbReference>
<dbReference type="Pfam" id="PF13193">
    <property type="entry name" value="AMP-binding_C"/>
    <property type="match status" value="1"/>
</dbReference>
<dbReference type="RefSeq" id="WP_172885375.1">
    <property type="nucleotide sequence ID" value="NZ_AP017313.1"/>
</dbReference>
<dbReference type="NCBIfam" id="TIGR01733">
    <property type="entry name" value="AA-adenyl-dom"/>
    <property type="match status" value="1"/>
</dbReference>
<keyword evidence="7" id="KW-1185">Reference proteome</keyword>
<proteinExistence type="inferred from homology"/>
<dbReference type="EMBL" id="JACHWX010000002">
    <property type="protein sequence ID" value="MBB3054651.1"/>
    <property type="molecule type" value="Genomic_DNA"/>
</dbReference>
<dbReference type="InterPro" id="IPR010071">
    <property type="entry name" value="AA_adenyl_dom"/>
</dbReference>
<dbReference type="GO" id="GO:0043041">
    <property type="term" value="P:amino acid activation for nonribosomal peptide biosynthetic process"/>
    <property type="evidence" value="ECO:0007669"/>
    <property type="project" value="TreeGrafter"/>
</dbReference>
<comment type="caution">
    <text evidence="6">The sequence shown here is derived from an EMBL/GenBank/DDBJ whole genome shotgun (WGS) entry which is preliminary data.</text>
</comment>
<dbReference type="SUPFAM" id="SSF56801">
    <property type="entry name" value="Acetyl-CoA synthetase-like"/>
    <property type="match status" value="1"/>
</dbReference>
<evidence type="ECO:0000259" key="5">
    <source>
        <dbReference type="PROSITE" id="PS50075"/>
    </source>
</evidence>
<dbReference type="InterPro" id="IPR001031">
    <property type="entry name" value="Thioesterase"/>
</dbReference>
<dbReference type="FunFam" id="3.40.50.12780:FF:000012">
    <property type="entry name" value="Non-ribosomal peptide synthetase"/>
    <property type="match status" value="1"/>
</dbReference>
<evidence type="ECO:0000256" key="1">
    <source>
        <dbReference type="ARBA" id="ARBA00001957"/>
    </source>
</evidence>
<dbReference type="InterPro" id="IPR036736">
    <property type="entry name" value="ACP-like_sf"/>
</dbReference>
<dbReference type="Pfam" id="PF00550">
    <property type="entry name" value="PP-binding"/>
    <property type="match status" value="1"/>
</dbReference>
<dbReference type="Gene3D" id="3.30.300.30">
    <property type="match status" value="1"/>
</dbReference>
<evidence type="ECO:0000256" key="3">
    <source>
        <dbReference type="ARBA" id="ARBA00022450"/>
    </source>
</evidence>
<dbReference type="SUPFAM" id="SSF47336">
    <property type="entry name" value="ACP-like"/>
    <property type="match status" value="1"/>
</dbReference>
<keyword evidence="4" id="KW-0597">Phosphoprotein</keyword>